<organism evidence="1 2">
    <name type="scientific">Candidatus Venteria ishoeyi</name>
    <dbReference type="NCBI Taxonomy" id="1899563"/>
    <lineage>
        <taxon>Bacteria</taxon>
        <taxon>Pseudomonadati</taxon>
        <taxon>Pseudomonadota</taxon>
        <taxon>Gammaproteobacteria</taxon>
        <taxon>Thiotrichales</taxon>
        <taxon>Thiotrichaceae</taxon>
        <taxon>Venteria</taxon>
    </lineage>
</organism>
<dbReference type="AlphaFoldDB" id="A0A1H6F4F5"/>
<gene>
    <name evidence="1" type="ORF">MBHS_00863</name>
</gene>
<name>A0A1H6F4F5_9GAMM</name>
<keyword evidence="2" id="KW-1185">Reference proteome</keyword>
<sequence>MFLPVTVLEDYNSWFTAQTAHDLVIENRLLCKKQANGYIKSLSFKGIIDTLSYWNQNKNSSDAQFSDFIRVMNTLREERNMVHINAMVSSNMLHQEHKLVEIREKWLDFVAIIKDKIQ</sequence>
<reference evidence="1 2" key="1">
    <citation type="submission" date="2016-10" db="EMBL/GenBank/DDBJ databases">
        <authorList>
            <person name="de Groot N.N."/>
        </authorList>
    </citation>
    <scope>NUCLEOTIDE SEQUENCE [LARGE SCALE GENOMIC DNA]</scope>
    <source>
        <strain evidence="1">MBHS1</strain>
    </source>
</reference>
<evidence type="ECO:0000313" key="2">
    <source>
        <dbReference type="Proteomes" id="UP000236724"/>
    </source>
</evidence>
<accession>A0A1H6F4F5</accession>
<dbReference type="EMBL" id="FMSV02000139">
    <property type="protein sequence ID" value="SEH05010.1"/>
    <property type="molecule type" value="Genomic_DNA"/>
</dbReference>
<proteinExistence type="predicted"/>
<dbReference type="Proteomes" id="UP000236724">
    <property type="component" value="Unassembled WGS sequence"/>
</dbReference>
<dbReference type="RefSeq" id="WP_103919000.1">
    <property type="nucleotide sequence ID" value="NZ_FMSV02000139.1"/>
</dbReference>
<evidence type="ECO:0000313" key="1">
    <source>
        <dbReference type="EMBL" id="SEH05010.1"/>
    </source>
</evidence>
<protein>
    <submittedName>
        <fullName evidence="1">Uncharacterized protein</fullName>
    </submittedName>
</protein>